<dbReference type="InterPro" id="IPR019181">
    <property type="entry name" value="LSM12_ABD"/>
</dbReference>
<feature type="domain" description="AD" evidence="1">
    <location>
        <begin position="83"/>
        <end position="180"/>
    </location>
</feature>
<reference evidence="2" key="1">
    <citation type="journal article" date="2023" name="Mol. Biol. Evol.">
        <title>Third-Generation Sequencing Reveals the Adaptive Role of the Epigenome in Three Deep-Sea Polychaetes.</title>
        <authorList>
            <person name="Perez M."/>
            <person name="Aroh O."/>
            <person name="Sun Y."/>
            <person name="Lan Y."/>
            <person name="Juniper S.K."/>
            <person name="Young C.R."/>
            <person name="Angers B."/>
            <person name="Qian P.Y."/>
        </authorList>
    </citation>
    <scope>NUCLEOTIDE SEQUENCE</scope>
    <source>
        <strain evidence="2">R07B-5</strain>
    </source>
</reference>
<accession>A0AAD9L1B6</accession>
<dbReference type="Proteomes" id="UP001209878">
    <property type="component" value="Unassembled WGS sequence"/>
</dbReference>
<evidence type="ECO:0000259" key="1">
    <source>
        <dbReference type="PROSITE" id="PS52001"/>
    </source>
</evidence>
<dbReference type="InterPro" id="IPR039683">
    <property type="entry name" value="Lsm12-like"/>
</dbReference>
<comment type="caution">
    <text evidence="2">The sequence shown here is derived from an EMBL/GenBank/DDBJ whole genome shotgun (WGS) entry which is preliminary data.</text>
</comment>
<evidence type="ECO:0000313" key="3">
    <source>
        <dbReference type="Proteomes" id="UP001209878"/>
    </source>
</evidence>
<proteinExistence type="predicted"/>
<organism evidence="2 3">
    <name type="scientific">Ridgeia piscesae</name>
    <name type="common">Tubeworm</name>
    <dbReference type="NCBI Taxonomy" id="27915"/>
    <lineage>
        <taxon>Eukaryota</taxon>
        <taxon>Metazoa</taxon>
        <taxon>Spiralia</taxon>
        <taxon>Lophotrochozoa</taxon>
        <taxon>Annelida</taxon>
        <taxon>Polychaeta</taxon>
        <taxon>Sedentaria</taxon>
        <taxon>Canalipalpata</taxon>
        <taxon>Sabellida</taxon>
        <taxon>Siboglinidae</taxon>
        <taxon>Ridgeia</taxon>
    </lineage>
</organism>
<dbReference type="AlphaFoldDB" id="A0AAD9L1B6"/>
<dbReference type="SMART" id="SM00995">
    <property type="entry name" value="AD"/>
    <property type="match status" value="1"/>
</dbReference>
<dbReference type="Pfam" id="PF21166">
    <property type="entry name" value="LSM12_LSM"/>
    <property type="match status" value="1"/>
</dbReference>
<gene>
    <name evidence="2" type="ORF">NP493_400g02015</name>
</gene>
<dbReference type="EMBL" id="JAODUO010000400">
    <property type="protein sequence ID" value="KAK2181407.1"/>
    <property type="molecule type" value="Genomic_DNA"/>
</dbReference>
<dbReference type="Pfam" id="PF09793">
    <property type="entry name" value="AD"/>
    <property type="match status" value="1"/>
</dbReference>
<keyword evidence="3" id="KW-1185">Reference proteome</keyword>
<dbReference type="InterPro" id="IPR048478">
    <property type="entry name" value="LSM12_LSM"/>
</dbReference>
<name>A0AAD9L1B6_RIDPI</name>
<dbReference type="PANTHER" id="PTHR13542">
    <property type="entry name" value="LSM12 HOMOLOG"/>
    <property type="match status" value="1"/>
</dbReference>
<dbReference type="PROSITE" id="PS52001">
    <property type="entry name" value="AD"/>
    <property type="match status" value="1"/>
</dbReference>
<protein>
    <recommendedName>
        <fullName evidence="1">AD domain-containing protein</fullName>
    </recommendedName>
</protein>
<sequence length="188" mass="21217">MKIDMAEGDYFNPGMIVACTTCHGQKVEGEVMAFDYQSKVIALKSPSASGKQNTHDVRIINLALVSDVSVIKESQETTQTQLTNLNQNKLLQRTRHNLEEKRRQVEYIGDGVSAEAQKILHSITKTITDVKWEGQKIVVMDQVMVVPPYKTENCSLKEGCPQQALQHVKKLIEKYHREKESRESSVSS</sequence>
<evidence type="ECO:0000313" key="2">
    <source>
        <dbReference type="EMBL" id="KAK2181407.1"/>
    </source>
</evidence>
<dbReference type="CDD" id="cd01735">
    <property type="entry name" value="LSm12_N"/>
    <property type="match status" value="1"/>
</dbReference>
<dbReference type="InterPro" id="IPR047574">
    <property type="entry name" value="AD"/>
</dbReference>